<dbReference type="InterPro" id="IPR050466">
    <property type="entry name" value="Carboxylest/Gibb_receptor"/>
</dbReference>
<sequence>MAAATQPPPHVIEDCFSVRLLSDGSIIRDPDPEFPPSVHDDGSIEWKDLPFGPPHLSLLLRLYRPKLLPSSSSSAKLPVLFFFHGGGYCFCSRTLPTLHDSSLRLASSLPALVVSPDYRLAPEHRLPAAIHDGAAALDWLHSDPDPWLAQSADLSRVFVSGESAGAGLAHHLALHSARTNPDRIRIKGFILLMPFFAGVVHTKSESERSSDAILPLDVNDQLWRLALPRGATRDDLLANPFGPGGSEELESAALGPLMVVVGERDPLRDRGVEYARRLKEMGKTVELVELKGKEHGFFSVNCWSEEAEDLVRLIGRFMDEHHK</sequence>
<feature type="domain" description="Alpha/beta hydrolase fold-3" evidence="1">
    <location>
        <begin position="80"/>
        <end position="298"/>
    </location>
</feature>
<evidence type="ECO:0000259" key="1">
    <source>
        <dbReference type="Pfam" id="PF07859"/>
    </source>
</evidence>
<dbReference type="SUPFAM" id="SSF53474">
    <property type="entry name" value="alpha/beta-Hydrolases"/>
    <property type="match status" value="1"/>
</dbReference>
<dbReference type="Pfam" id="PF07859">
    <property type="entry name" value="Abhydrolase_3"/>
    <property type="match status" value="1"/>
</dbReference>
<gene>
    <name evidence="2" type="ORF">J5N97_010855</name>
</gene>
<dbReference type="GO" id="GO:0016787">
    <property type="term" value="F:hydrolase activity"/>
    <property type="evidence" value="ECO:0007669"/>
    <property type="project" value="InterPro"/>
</dbReference>
<dbReference type="AlphaFoldDB" id="A0A9D5D1X9"/>
<protein>
    <recommendedName>
        <fullName evidence="1">Alpha/beta hydrolase fold-3 domain-containing protein</fullName>
    </recommendedName>
</protein>
<evidence type="ECO:0000313" key="2">
    <source>
        <dbReference type="EMBL" id="KAJ0982600.1"/>
    </source>
</evidence>
<reference evidence="2" key="1">
    <citation type="submission" date="2021-03" db="EMBL/GenBank/DDBJ databases">
        <authorList>
            <person name="Li Z."/>
            <person name="Yang C."/>
        </authorList>
    </citation>
    <scope>NUCLEOTIDE SEQUENCE</scope>
    <source>
        <strain evidence="2">Dzin_1.0</strain>
        <tissue evidence="2">Leaf</tissue>
    </source>
</reference>
<evidence type="ECO:0000313" key="3">
    <source>
        <dbReference type="Proteomes" id="UP001085076"/>
    </source>
</evidence>
<keyword evidence="3" id="KW-1185">Reference proteome</keyword>
<dbReference type="EMBL" id="JAGGNH010000002">
    <property type="protein sequence ID" value="KAJ0982600.1"/>
    <property type="molecule type" value="Genomic_DNA"/>
</dbReference>
<dbReference type="OrthoDB" id="408631at2759"/>
<comment type="caution">
    <text evidence="2">The sequence shown here is derived from an EMBL/GenBank/DDBJ whole genome shotgun (WGS) entry which is preliminary data.</text>
</comment>
<accession>A0A9D5D1X9</accession>
<dbReference type="Gene3D" id="3.40.50.1820">
    <property type="entry name" value="alpha/beta hydrolase"/>
    <property type="match status" value="1"/>
</dbReference>
<dbReference type="Proteomes" id="UP001085076">
    <property type="component" value="Miscellaneous, Linkage group lg02"/>
</dbReference>
<dbReference type="PANTHER" id="PTHR23024:SF535">
    <property type="entry name" value="OS07G0162900 PROTEIN"/>
    <property type="match status" value="1"/>
</dbReference>
<dbReference type="InterPro" id="IPR013094">
    <property type="entry name" value="AB_hydrolase_3"/>
</dbReference>
<organism evidence="2 3">
    <name type="scientific">Dioscorea zingiberensis</name>
    <dbReference type="NCBI Taxonomy" id="325984"/>
    <lineage>
        <taxon>Eukaryota</taxon>
        <taxon>Viridiplantae</taxon>
        <taxon>Streptophyta</taxon>
        <taxon>Embryophyta</taxon>
        <taxon>Tracheophyta</taxon>
        <taxon>Spermatophyta</taxon>
        <taxon>Magnoliopsida</taxon>
        <taxon>Liliopsida</taxon>
        <taxon>Dioscoreales</taxon>
        <taxon>Dioscoreaceae</taxon>
        <taxon>Dioscorea</taxon>
    </lineage>
</organism>
<name>A0A9D5D1X9_9LILI</name>
<proteinExistence type="predicted"/>
<dbReference type="PANTHER" id="PTHR23024">
    <property type="entry name" value="ARYLACETAMIDE DEACETYLASE"/>
    <property type="match status" value="1"/>
</dbReference>
<reference evidence="2" key="2">
    <citation type="journal article" date="2022" name="Hortic Res">
        <title>The genome of Dioscorea zingiberensis sheds light on the biosynthesis, origin and evolution of the medicinally important diosgenin saponins.</title>
        <authorList>
            <person name="Li Y."/>
            <person name="Tan C."/>
            <person name="Li Z."/>
            <person name="Guo J."/>
            <person name="Li S."/>
            <person name="Chen X."/>
            <person name="Wang C."/>
            <person name="Dai X."/>
            <person name="Yang H."/>
            <person name="Song W."/>
            <person name="Hou L."/>
            <person name="Xu J."/>
            <person name="Tong Z."/>
            <person name="Xu A."/>
            <person name="Yuan X."/>
            <person name="Wang W."/>
            <person name="Yang Q."/>
            <person name="Chen L."/>
            <person name="Sun Z."/>
            <person name="Wang K."/>
            <person name="Pan B."/>
            <person name="Chen J."/>
            <person name="Bao Y."/>
            <person name="Liu F."/>
            <person name="Qi X."/>
            <person name="Gang D.R."/>
            <person name="Wen J."/>
            <person name="Li J."/>
        </authorList>
    </citation>
    <scope>NUCLEOTIDE SEQUENCE</scope>
    <source>
        <strain evidence="2">Dzin_1.0</strain>
    </source>
</reference>
<dbReference type="InterPro" id="IPR029058">
    <property type="entry name" value="AB_hydrolase_fold"/>
</dbReference>